<name>A0A0G4IBZ3_9ALVE</name>
<protein>
    <submittedName>
        <fullName evidence="2">Uncharacterized protein</fullName>
    </submittedName>
</protein>
<evidence type="ECO:0000256" key="1">
    <source>
        <dbReference type="SAM" id="MobiDB-lite"/>
    </source>
</evidence>
<sequence>MRWANALTDGQLGEERRNREVEQEETRDNGERSSGEPPGFDLGERPPAQNIFFLAPTYDCFYLGPNPEHLLTVPDDFKQGSIQTSALSEEVAGGTSMSCAETSG</sequence>
<feature type="region of interest" description="Disordered" evidence="1">
    <location>
        <begin position="1"/>
        <end position="47"/>
    </location>
</feature>
<proteinExistence type="predicted"/>
<dbReference type="VEuPathDB" id="CryptoDB:Cvel_12971"/>
<dbReference type="EMBL" id="CDMZ01005808">
    <property type="protein sequence ID" value="CEM54678.1"/>
    <property type="molecule type" value="Genomic_DNA"/>
</dbReference>
<accession>A0A0G4IBZ3</accession>
<dbReference type="PhylomeDB" id="A0A0G4IBZ3"/>
<organism evidence="2">
    <name type="scientific">Chromera velia CCMP2878</name>
    <dbReference type="NCBI Taxonomy" id="1169474"/>
    <lineage>
        <taxon>Eukaryota</taxon>
        <taxon>Sar</taxon>
        <taxon>Alveolata</taxon>
        <taxon>Colpodellida</taxon>
        <taxon>Chromeraceae</taxon>
        <taxon>Chromera</taxon>
    </lineage>
</organism>
<evidence type="ECO:0000313" key="2">
    <source>
        <dbReference type="EMBL" id="CEM54678.1"/>
    </source>
</evidence>
<reference evidence="2" key="1">
    <citation type="submission" date="2014-11" db="EMBL/GenBank/DDBJ databases">
        <authorList>
            <person name="Otto D Thomas"/>
            <person name="Naeem Raeece"/>
        </authorList>
    </citation>
    <scope>NUCLEOTIDE SEQUENCE</scope>
</reference>
<dbReference type="AlphaFoldDB" id="A0A0G4IBZ3"/>
<feature type="compositionally biased region" description="Basic and acidic residues" evidence="1">
    <location>
        <begin position="13"/>
        <end position="34"/>
    </location>
</feature>
<gene>
    <name evidence="2" type="ORF">Cvel_12971</name>
</gene>